<name>A0ABT6CD03_9SPHN</name>
<keyword evidence="3" id="KW-0328">Glycosyltransferase</keyword>
<evidence type="ECO:0000256" key="7">
    <source>
        <dbReference type="ARBA" id="ARBA00023136"/>
    </source>
</evidence>
<feature type="transmembrane region" description="Helical" evidence="8">
    <location>
        <begin position="129"/>
        <end position="146"/>
    </location>
</feature>
<evidence type="ECO:0000256" key="5">
    <source>
        <dbReference type="ARBA" id="ARBA00022692"/>
    </source>
</evidence>
<keyword evidence="4" id="KW-0808">Transferase</keyword>
<keyword evidence="10" id="KW-1185">Reference proteome</keyword>
<proteinExistence type="predicted"/>
<accession>A0ABT6CD03</accession>
<evidence type="ECO:0000256" key="1">
    <source>
        <dbReference type="ARBA" id="ARBA00004651"/>
    </source>
</evidence>
<comment type="subcellular location">
    <subcellularLocation>
        <location evidence="1">Cell membrane</location>
        <topology evidence="1">Multi-pass membrane protein</topology>
    </subcellularLocation>
</comment>
<evidence type="ECO:0000256" key="3">
    <source>
        <dbReference type="ARBA" id="ARBA00022676"/>
    </source>
</evidence>
<keyword evidence="5 8" id="KW-0812">Transmembrane</keyword>
<comment type="caution">
    <text evidence="9">The sequence shown here is derived from an EMBL/GenBank/DDBJ whole genome shotgun (WGS) entry which is preliminary data.</text>
</comment>
<dbReference type="PANTHER" id="PTHR33908:SF11">
    <property type="entry name" value="MEMBRANE PROTEIN"/>
    <property type="match status" value="1"/>
</dbReference>
<feature type="transmembrane region" description="Helical" evidence="8">
    <location>
        <begin position="158"/>
        <end position="188"/>
    </location>
</feature>
<feature type="transmembrane region" description="Helical" evidence="8">
    <location>
        <begin position="200"/>
        <end position="224"/>
    </location>
</feature>
<feature type="transmembrane region" description="Helical" evidence="8">
    <location>
        <begin position="283"/>
        <end position="302"/>
    </location>
</feature>
<dbReference type="EMBL" id="JAROCY010000001">
    <property type="protein sequence ID" value="MDF8331810.1"/>
    <property type="molecule type" value="Genomic_DNA"/>
</dbReference>
<feature type="transmembrane region" description="Helical" evidence="8">
    <location>
        <begin position="322"/>
        <end position="343"/>
    </location>
</feature>
<keyword evidence="6 8" id="KW-1133">Transmembrane helix</keyword>
<gene>
    <name evidence="9" type="ORF">POM99_01220</name>
</gene>
<evidence type="ECO:0000256" key="4">
    <source>
        <dbReference type="ARBA" id="ARBA00022679"/>
    </source>
</evidence>
<feature type="transmembrane region" description="Helical" evidence="8">
    <location>
        <begin position="64"/>
        <end position="93"/>
    </location>
</feature>
<evidence type="ECO:0000256" key="2">
    <source>
        <dbReference type="ARBA" id="ARBA00022475"/>
    </source>
</evidence>
<dbReference type="PANTHER" id="PTHR33908">
    <property type="entry name" value="MANNOSYLTRANSFERASE YKCB-RELATED"/>
    <property type="match status" value="1"/>
</dbReference>
<reference evidence="9 10" key="1">
    <citation type="submission" date="2023-03" db="EMBL/GenBank/DDBJ databases">
        <title>Novosphingobium cyanobacteriorum sp. nov., isolated from a eutrophic reservoir during the Microcystis bloom period.</title>
        <authorList>
            <person name="Kang M."/>
            <person name="Le V."/>
            <person name="Ko S.-R."/>
            <person name="Lee S.-A."/>
            <person name="Ahn C.-Y."/>
        </authorList>
    </citation>
    <scope>NUCLEOTIDE SEQUENCE [LARGE SCALE GENOMIC DNA]</scope>
    <source>
        <strain evidence="9 10">HBC54</strain>
    </source>
</reference>
<keyword evidence="7 8" id="KW-0472">Membrane</keyword>
<feature type="transmembrane region" description="Helical" evidence="8">
    <location>
        <begin position="249"/>
        <end position="271"/>
    </location>
</feature>
<keyword evidence="2" id="KW-1003">Cell membrane</keyword>
<dbReference type="InterPro" id="IPR050297">
    <property type="entry name" value="LipidA_mod_glycosyltrf_83"/>
</dbReference>
<dbReference type="Proteomes" id="UP001222770">
    <property type="component" value="Unassembled WGS sequence"/>
</dbReference>
<evidence type="ECO:0008006" key="11">
    <source>
        <dbReference type="Google" id="ProtNLM"/>
    </source>
</evidence>
<evidence type="ECO:0000313" key="10">
    <source>
        <dbReference type="Proteomes" id="UP001222770"/>
    </source>
</evidence>
<organism evidence="9 10">
    <name type="scientific">Novosphingobium cyanobacteriorum</name>
    <dbReference type="NCBI Taxonomy" id="3024215"/>
    <lineage>
        <taxon>Bacteria</taxon>
        <taxon>Pseudomonadati</taxon>
        <taxon>Pseudomonadota</taxon>
        <taxon>Alphaproteobacteria</taxon>
        <taxon>Sphingomonadales</taxon>
        <taxon>Sphingomonadaceae</taxon>
        <taxon>Novosphingobium</taxon>
    </lineage>
</organism>
<evidence type="ECO:0000256" key="8">
    <source>
        <dbReference type="SAM" id="Phobius"/>
    </source>
</evidence>
<evidence type="ECO:0000313" key="9">
    <source>
        <dbReference type="EMBL" id="MDF8331810.1"/>
    </source>
</evidence>
<protein>
    <recommendedName>
        <fullName evidence="11">Glycosyltransferase RgtA/B/C/D-like domain-containing protein</fullName>
    </recommendedName>
</protein>
<evidence type="ECO:0000256" key="6">
    <source>
        <dbReference type="ARBA" id="ARBA00022989"/>
    </source>
</evidence>
<sequence>MAVRALGVPALLLAFTLFVRFNALGDPDYHVDETFYLLVGDAMHHGAAPYVDIWDRKPPGLFAFFWLLAGISTSVLTFQIAAVIFTAATAYLIHLIALRWADRTGAALAGLTYIAWLQPLLGGGGQSPVYYNLFVVGAVALLVRGLDDLPVGIRHRHAIGAALLCGIAVSFKPTALFEGAFVVLAFAWREWSRTRSASSTLHLFVPMAVAASLPTVLAMAWYIAHGQFEAYWQATVISNFHKGRSVAAVWAHTVRFLLLLSLPLTACALLGQVRARQEQGCSPFALLIRGWLMAALAGFLAVPNFYSHYALPLVPVLAVAAAPWFAHGLVGRVVAVVSMIWALHYGQSFDFDKATQSAARFERVTQVLRANMPHGTLYIHDGTPWLYHTTQARLPGRFVFPEHLAMSNEAPAIGVDPVAELARVLAQAPDAIVVTDTLRPEYNRTTFAMLQREVTARYTLVCALPGADFEHSFTFYIYALNQAPDRRQCPSAAARSGKVLPKPWPA</sequence>